<accession>A0A5C7J7G6</accession>
<dbReference type="Proteomes" id="UP000321026">
    <property type="component" value="Unassembled WGS sequence"/>
</dbReference>
<protein>
    <submittedName>
        <fullName evidence="1">Uncharacterized protein</fullName>
    </submittedName>
</protein>
<sequence length="70" mass="7989">MKIKATISSNPSKLIILDERTTERYILDLSGGGLTVDSTILAMSRMRELREKKMLEIVTKKITFTFQVLN</sequence>
<organism evidence="1 2">
    <name type="scientific">Candidatus Dojkabacteria bacterium</name>
    <dbReference type="NCBI Taxonomy" id="2099670"/>
    <lineage>
        <taxon>Bacteria</taxon>
        <taxon>Candidatus Dojkabacteria</taxon>
    </lineage>
</organism>
<comment type="caution">
    <text evidence="1">The sequence shown here is derived from an EMBL/GenBank/DDBJ whole genome shotgun (WGS) entry which is preliminary data.</text>
</comment>
<gene>
    <name evidence="1" type="ORF">E6Q11_03090</name>
</gene>
<reference evidence="1 2" key="1">
    <citation type="submission" date="2018-09" db="EMBL/GenBank/DDBJ databases">
        <title>Metagenome Assembled Genomes from an Advanced Water Purification Facility.</title>
        <authorList>
            <person name="Stamps B.W."/>
            <person name="Spear J.R."/>
        </authorList>
    </citation>
    <scope>NUCLEOTIDE SEQUENCE [LARGE SCALE GENOMIC DNA]</scope>
    <source>
        <strain evidence="1">Bin_63_2</strain>
    </source>
</reference>
<name>A0A5C7J7G6_9BACT</name>
<dbReference type="AlphaFoldDB" id="A0A5C7J7G6"/>
<proteinExistence type="predicted"/>
<dbReference type="EMBL" id="SSDS01000050">
    <property type="protein sequence ID" value="TXG77258.1"/>
    <property type="molecule type" value="Genomic_DNA"/>
</dbReference>
<evidence type="ECO:0000313" key="1">
    <source>
        <dbReference type="EMBL" id="TXG77258.1"/>
    </source>
</evidence>
<evidence type="ECO:0000313" key="2">
    <source>
        <dbReference type="Proteomes" id="UP000321026"/>
    </source>
</evidence>